<dbReference type="InterPro" id="IPR025714">
    <property type="entry name" value="Methyltranfer_dom"/>
</dbReference>
<dbReference type="Proteomes" id="UP000032309">
    <property type="component" value="Unassembled WGS sequence"/>
</dbReference>
<reference evidence="3" key="1">
    <citation type="journal article" date="2015" name="Genome Announc.">
        <title>Draft Genome Sequence of an Anaerobic Ammonium-Oxidizing Bacterium, "Candidatus Brocadia sinica".</title>
        <authorList>
            <person name="Oshiki M."/>
            <person name="Shinyako-Hata K."/>
            <person name="Satoh H."/>
            <person name="Okabe S."/>
        </authorList>
    </citation>
    <scope>NUCLEOTIDE SEQUENCE [LARGE SCALE GENOMIC DNA]</scope>
    <source>
        <strain evidence="3">JPN1</strain>
    </source>
</reference>
<dbReference type="RefSeq" id="WP_052563847.1">
    <property type="nucleotide sequence ID" value="NZ_BAFN01000001.1"/>
</dbReference>
<dbReference type="CDD" id="cd02440">
    <property type="entry name" value="AdoMet_MTases"/>
    <property type="match status" value="1"/>
</dbReference>
<feature type="domain" description="Methyltransferase" evidence="1">
    <location>
        <begin position="48"/>
        <end position="153"/>
    </location>
</feature>
<proteinExistence type="predicted"/>
<keyword evidence="3" id="KW-1185">Reference proteome</keyword>
<dbReference type="Gene3D" id="3.40.50.150">
    <property type="entry name" value="Vaccinia Virus protein VP39"/>
    <property type="match status" value="1"/>
</dbReference>
<dbReference type="GO" id="GO:0032259">
    <property type="term" value="P:methylation"/>
    <property type="evidence" value="ECO:0007669"/>
    <property type="project" value="UniProtKB-KW"/>
</dbReference>
<accession>A0ABQ0JYF4</accession>
<evidence type="ECO:0000259" key="1">
    <source>
        <dbReference type="Pfam" id="PF13847"/>
    </source>
</evidence>
<evidence type="ECO:0000313" key="2">
    <source>
        <dbReference type="EMBL" id="GAN33760.1"/>
    </source>
</evidence>
<dbReference type="PANTHER" id="PTHR43861">
    <property type="entry name" value="TRANS-ACONITATE 2-METHYLTRANSFERASE-RELATED"/>
    <property type="match status" value="1"/>
</dbReference>
<protein>
    <submittedName>
        <fullName evidence="2">SAM-dependent methyltransferases</fullName>
    </submittedName>
</protein>
<dbReference type="GO" id="GO:0008168">
    <property type="term" value="F:methyltransferase activity"/>
    <property type="evidence" value="ECO:0007669"/>
    <property type="project" value="UniProtKB-KW"/>
</dbReference>
<dbReference type="EMBL" id="BAFN01000001">
    <property type="protein sequence ID" value="GAN33760.1"/>
    <property type="molecule type" value="Genomic_DNA"/>
</dbReference>
<dbReference type="InterPro" id="IPR029063">
    <property type="entry name" value="SAM-dependent_MTases_sf"/>
</dbReference>
<dbReference type="Pfam" id="PF13847">
    <property type="entry name" value="Methyltransf_31"/>
    <property type="match status" value="1"/>
</dbReference>
<comment type="caution">
    <text evidence="2">The sequence shown here is derived from an EMBL/GenBank/DDBJ whole genome shotgun (WGS) entry which is preliminary data.</text>
</comment>
<keyword evidence="2" id="KW-0489">Methyltransferase</keyword>
<sequence>MERILESELMEEEGQVCAYAEADFEDAHSRFIALFQDMVGHKGINGYVLDLGCGYGDIAMRFARAYPRCIVHGIDGSEAMIHYGKGILREAHDIQDRVELIHGRLPEAVLPRIKYDIIISNSLLHHLPNPQVLYQVIQRYTISGAPVFIMDLKRPKTIDEARVLVETHVANEPEVLKRDFYNSLLAAFEEREVLEQLKEAKLNNLSVKVASDRHIVICGYIP</sequence>
<keyword evidence="2" id="KW-0808">Transferase</keyword>
<evidence type="ECO:0000313" key="3">
    <source>
        <dbReference type="Proteomes" id="UP000032309"/>
    </source>
</evidence>
<dbReference type="SUPFAM" id="SSF53335">
    <property type="entry name" value="S-adenosyl-L-methionine-dependent methyltransferases"/>
    <property type="match status" value="1"/>
</dbReference>
<name>A0ABQ0JYF4_9BACT</name>
<gene>
    <name evidence="2" type="ORF">BROSI_A2294</name>
</gene>
<organism evidence="2 3">
    <name type="scientific">Candidatus Brocadia sinica JPN1</name>
    <dbReference type="NCBI Taxonomy" id="1197129"/>
    <lineage>
        <taxon>Bacteria</taxon>
        <taxon>Pseudomonadati</taxon>
        <taxon>Planctomycetota</taxon>
        <taxon>Candidatus Brocadiia</taxon>
        <taxon>Candidatus Brocadiales</taxon>
        <taxon>Candidatus Brocadiaceae</taxon>
        <taxon>Candidatus Brocadia</taxon>
    </lineage>
</organism>